<dbReference type="RefSeq" id="WP_250584909.1">
    <property type="nucleotide sequence ID" value="NZ_JAKRVX010000004.1"/>
</dbReference>
<gene>
    <name evidence="2" type="ORF">AArcSt2_11705</name>
</gene>
<accession>A0AAE3FYP3</accession>
<sequence>MPSDDYSVFDEDRVETTHETAADRSDPGDATDTEAETPSLHDEEGGCPKCGCTEVEFDDIATTGTGLSKLFDIQNRRFTVISCTDCGYSELYRGQSKGNVVDFFFG</sequence>
<dbReference type="Proteomes" id="UP001203207">
    <property type="component" value="Unassembled WGS sequence"/>
</dbReference>
<dbReference type="AlphaFoldDB" id="A0AAE3FYP3"/>
<evidence type="ECO:0000256" key="1">
    <source>
        <dbReference type="SAM" id="MobiDB-lite"/>
    </source>
</evidence>
<comment type="caution">
    <text evidence="2">The sequence shown here is derived from an EMBL/GenBank/DDBJ whole genome shotgun (WGS) entry which is preliminary data.</text>
</comment>
<reference evidence="2" key="1">
    <citation type="journal article" date="2022" name="Syst. Appl. Microbiol.">
        <title>Natronocalculus amylovorans gen. nov., sp. nov., and Natranaeroarchaeum aerophilus sp. nov., dominant culturable amylolytic natronoarchaea from hypersaline soda lakes in southwestern Siberia.</title>
        <authorList>
            <person name="Sorokin D.Y."/>
            <person name="Elcheninov A.G."/>
            <person name="Khizhniak T.V."/>
            <person name="Koenen M."/>
            <person name="Bale N.J."/>
            <person name="Damste J.S.S."/>
            <person name="Kublanov I.V."/>
        </authorList>
    </citation>
    <scope>NUCLEOTIDE SEQUENCE</scope>
    <source>
        <strain evidence="2">AArc-St2</strain>
    </source>
</reference>
<dbReference type="InterPro" id="IPR018652">
    <property type="entry name" value="DUF2082_NA-bd_Znr"/>
</dbReference>
<feature type="region of interest" description="Disordered" evidence="1">
    <location>
        <begin position="1"/>
        <end position="46"/>
    </location>
</feature>
<dbReference type="Pfam" id="PF09855">
    <property type="entry name" value="Zn_ribbon_13"/>
    <property type="match status" value="1"/>
</dbReference>
<dbReference type="EMBL" id="JAKRVX010000004">
    <property type="protein sequence ID" value="MCL9817611.1"/>
    <property type="molecule type" value="Genomic_DNA"/>
</dbReference>
<feature type="compositionally biased region" description="Basic and acidic residues" evidence="1">
    <location>
        <begin position="10"/>
        <end position="27"/>
    </location>
</feature>
<proteinExistence type="predicted"/>
<organism evidence="2 3">
    <name type="scientific">Natronocalculus amylovorans</name>
    <dbReference type="NCBI Taxonomy" id="2917812"/>
    <lineage>
        <taxon>Archaea</taxon>
        <taxon>Methanobacteriati</taxon>
        <taxon>Methanobacteriota</taxon>
        <taxon>Stenosarchaea group</taxon>
        <taxon>Halobacteria</taxon>
        <taxon>Halobacteriales</taxon>
        <taxon>Haloferacaceae</taxon>
        <taxon>Natronocalculus</taxon>
    </lineage>
</organism>
<evidence type="ECO:0000313" key="3">
    <source>
        <dbReference type="Proteomes" id="UP001203207"/>
    </source>
</evidence>
<protein>
    <submittedName>
        <fullName evidence="2">Zinc ribbon domain-containing protein</fullName>
    </submittedName>
</protein>
<reference evidence="2" key="2">
    <citation type="submission" date="2022-02" db="EMBL/GenBank/DDBJ databases">
        <authorList>
            <person name="Elcheninov A.G."/>
            <person name="Sorokin D.Y."/>
            <person name="Kublanov I.V."/>
        </authorList>
    </citation>
    <scope>NUCLEOTIDE SEQUENCE</scope>
    <source>
        <strain evidence="2">AArc-St2</strain>
    </source>
</reference>
<evidence type="ECO:0000313" key="2">
    <source>
        <dbReference type="EMBL" id="MCL9817611.1"/>
    </source>
</evidence>
<keyword evidence="3" id="KW-1185">Reference proteome</keyword>
<name>A0AAE3FYP3_9EURY</name>